<dbReference type="AlphaFoldDB" id="G5GLL4"/>
<keyword evidence="1" id="KW-0732">Signal</keyword>
<dbReference type="RefSeq" id="WP_006691596.1">
    <property type="nucleotide sequence ID" value="NZ_JH376797.1"/>
</dbReference>
<evidence type="ECO:0000313" key="3">
    <source>
        <dbReference type="EMBL" id="EHG22109.1"/>
    </source>
</evidence>
<dbReference type="GO" id="GO:0005975">
    <property type="term" value="P:carbohydrate metabolic process"/>
    <property type="evidence" value="ECO:0007669"/>
    <property type="project" value="InterPro"/>
</dbReference>
<evidence type="ECO:0000256" key="1">
    <source>
        <dbReference type="SAM" id="SignalP"/>
    </source>
</evidence>
<comment type="caution">
    <text evidence="3">The sequence shown here is derived from an EMBL/GenBank/DDBJ whole genome shotgun (WGS) entry which is preliminary data.</text>
</comment>
<feature type="signal peptide" evidence="1">
    <location>
        <begin position="1"/>
        <end position="28"/>
    </location>
</feature>
<dbReference type="SUPFAM" id="SSF88713">
    <property type="entry name" value="Glycoside hydrolase/deacetylase"/>
    <property type="match status" value="2"/>
</dbReference>
<organism evidence="3 4">
    <name type="scientific">Selenomonas infelix ATCC 43532</name>
    <dbReference type="NCBI Taxonomy" id="679201"/>
    <lineage>
        <taxon>Bacteria</taxon>
        <taxon>Bacillati</taxon>
        <taxon>Bacillota</taxon>
        <taxon>Negativicutes</taxon>
        <taxon>Selenomonadales</taxon>
        <taxon>Selenomonadaceae</taxon>
        <taxon>Selenomonas</taxon>
    </lineage>
</organism>
<dbReference type="Pfam" id="PF01522">
    <property type="entry name" value="Polysacc_deac_1"/>
    <property type="match status" value="2"/>
</dbReference>
<reference evidence="3 4" key="1">
    <citation type="submission" date="2011-08" db="EMBL/GenBank/DDBJ databases">
        <title>The Genome Sequence of Selenomonas infelix ATCC 43532.</title>
        <authorList>
            <consortium name="The Broad Institute Genome Sequencing Platform"/>
            <person name="Earl A."/>
            <person name="Ward D."/>
            <person name="Feldgarden M."/>
            <person name="Gevers D."/>
            <person name="Izard J."/>
            <person name="Blanton J.M."/>
            <person name="Baranova O.V."/>
            <person name="Dewhirst F.E."/>
            <person name="Young S.K."/>
            <person name="Zeng Q."/>
            <person name="Gargeya S."/>
            <person name="Fitzgerald M."/>
            <person name="Haas B."/>
            <person name="Abouelleil A."/>
            <person name="Alvarado L."/>
            <person name="Arachchi H.M."/>
            <person name="Berlin A."/>
            <person name="Brown A."/>
            <person name="Chapman S.B."/>
            <person name="Chen Z."/>
            <person name="Dunbar C."/>
            <person name="Freedman E."/>
            <person name="Gearin G."/>
            <person name="Gellesch M."/>
            <person name="Goldberg J."/>
            <person name="Griggs A."/>
            <person name="Gujja S."/>
            <person name="Heiman D."/>
            <person name="Howarth C."/>
            <person name="Larson L."/>
            <person name="Lui A."/>
            <person name="MacDonald P.J.P."/>
            <person name="Montmayeur A."/>
            <person name="Murphy C."/>
            <person name="Neiman D."/>
            <person name="Pearson M."/>
            <person name="Priest M."/>
            <person name="Roberts A."/>
            <person name="Saif S."/>
            <person name="Shea T."/>
            <person name="Shenoy N."/>
            <person name="Sisk P."/>
            <person name="Stolte C."/>
            <person name="Sykes S."/>
            <person name="Wortman J."/>
            <person name="Nusbaum C."/>
            <person name="Birren B."/>
        </authorList>
    </citation>
    <scope>NUCLEOTIDE SEQUENCE [LARGE SCALE GENOMIC DNA]</scope>
    <source>
        <strain evidence="3 4">ATCC 43532</strain>
    </source>
</reference>
<dbReference type="Proteomes" id="UP000004129">
    <property type="component" value="Unassembled WGS sequence"/>
</dbReference>
<dbReference type="STRING" id="679201.HMPREF9334_00144"/>
<name>G5GLL4_9FIRM</name>
<dbReference type="PANTHER" id="PTHR10587">
    <property type="entry name" value="GLYCOSYL TRANSFERASE-RELATED"/>
    <property type="match status" value="1"/>
</dbReference>
<feature type="chain" id="PRO_5038365001" description="NodB homology domain-containing protein" evidence="1">
    <location>
        <begin position="29"/>
        <end position="580"/>
    </location>
</feature>
<dbReference type="InterPro" id="IPR002509">
    <property type="entry name" value="NODB_dom"/>
</dbReference>
<dbReference type="PATRIC" id="fig|679201.3.peg.145"/>
<dbReference type="Gene3D" id="3.20.20.370">
    <property type="entry name" value="Glycoside hydrolase/deacetylase"/>
    <property type="match status" value="2"/>
</dbReference>
<sequence length="580" mass="63591">MRHKNVVCILIGIFCLLGLCTDMRAAAAADYAALRIANGGRIAHAQRFITSVKPAVIFTFGGLSKQEALNDILHEMEAQGMRGTFFVTERELQRNGDNIARIVAEGQDLGVGLRPVEGADFADYCAQIERIQTALRTRYGTETNVVRQMSGAEEDVIGEAVSAMGCVLVGQSVNIVQSKHKNAQSAEEVMPQLFGRWTTSLNRGAIVYLRTDFYTRPALAAEMLHAVVTAKVDNIAYTSFGSAGAQAMHEREASRYAMISVADGLRDTAACYTYPVDLSALPEEMRPCVRSPLLEGRAFSKEFFKRYIGAPEVGENDRMLGFSRSEIAQADQTGIVKTVADNTVFLTFDDWGSDDTINHLLYVLRKHEVHGTFFVITWNIHNNPNLLRAIAAEGNEIGSHTDGHKPMTIQDEKGRQIPVQNPEEYDEDVRSSYEKLAATVGDMKLQSGRYVLTRLLRPPTLAVSRMGVAAILNNGFTYVVNGSGSTEDYDAVTMESLVGIMHRLTHETDGSVKRGAILVMHMSSTAARTAEALDILLTANDALPEGHPGKFKIGLLGDYLTGDYDQTMKQVKPAAGYKLH</sequence>
<dbReference type="EMBL" id="ACZM01000003">
    <property type="protein sequence ID" value="EHG22109.1"/>
    <property type="molecule type" value="Genomic_DNA"/>
</dbReference>
<keyword evidence="4" id="KW-1185">Reference proteome</keyword>
<gene>
    <name evidence="3" type="ORF">HMPREF9334_00144</name>
</gene>
<dbReference type="eggNOG" id="COG0726">
    <property type="taxonomic scope" value="Bacteria"/>
</dbReference>
<dbReference type="PROSITE" id="PS51677">
    <property type="entry name" value="NODB"/>
    <property type="match status" value="1"/>
</dbReference>
<dbReference type="HOGENOM" id="CLU_422041_0_0_9"/>
<proteinExistence type="predicted"/>
<dbReference type="GO" id="GO:0016810">
    <property type="term" value="F:hydrolase activity, acting on carbon-nitrogen (but not peptide) bonds"/>
    <property type="evidence" value="ECO:0007669"/>
    <property type="project" value="InterPro"/>
</dbReference>
<dbReference type="CDD" id="cd10917">
    <property type="entry name" value="CE4_NodB_like_6s_7s"/>
    <property type="match status" value="2"/>
</dbReference>
<evidence type="ECO:0000313" key="4">
    <source>
        <dbReference type="Proteomes" id="UP000004129"/>
    </source>
</evidence>
<dbReference type="InterPro" id="IPR011330">
    <property type="entry name" value="Glyco_hydro/deAcase_b/a-brl"/>
</dbReference>
<evidence type="ECO:0000259" key="2">
    <source>
        <dbReference type="PROSITE" id="PS51677"/>
    </source>
</evidence>
<feature type="domain" description="NodB homology" evidence="2">
    <location>
        <begin position="342"/>
        <end position="552"/>
    </location>
</feature>
<dbReference type="InterPro" id="IPR050248">
    <property type="entry name" value="Polysacc_deacetylase_ArnD"/>
</dbReference>
<protein>
    <recommendedName>
        <fullName evidence="2">NodB homology domain-containing protein</fullName>
    </recommendedName>
</protein>
<accession>G5GLL4</accession>